<dbReference type="KEGG" id="sku:Sulku_1425"/>
<dbReference type="EMBL" id="CP002355">
    <property type="protein sequence ID" value="ADR34087.1"/>
    <property type="molecule type" value="Genomic_DNA"/>
</dbReference>
<dbReference type="OrthoDB" id="5334984at2"/>
<feature type="transmembrane region" description="Helical" evidence="1">
    <location>
        <begin position="134"/>
        <end position="150"/>
    </location>
</feature>
<keyword evidence="1" id="KW-0812">Transmembrane</keyword>
<accession>E4TZ72</accession>
<sequence length="151" mass="17774">MQRSFSYQNVISRLLLVVLFVFYISLSSMYLLMPPLLAVLFFLYYDALSKHDLFSLVTVAVMLLIFEAEKGFWFGSTLVFFTVITQYMLPKVEQTIRCKICLAAVLVALAYPGYWMFMWFVNQVLMLSPPVIDWHMWLYMIIEFLIVSVFI</sequence>
<feature type="transmembrane region" description="Helical" evidence="1">
    <location>
        <begin position="101"/>
        <end position="122"/>
    </location>
</feature>
<dbReference type="AlphaFoldDB" id="E4TZ72"/>
<evidence type="ECO:0008006" key="4">
    <source>
        <dbReference type="Google" id="ProtNLM"/>
    </source>
</evidence>
<keyword evidence="1" id="KW-0472">Membrane</keyword>
<protein>
    <recommendedName>
        <fullName evidence="4">Rod shape-determining protein MreD</fullName>
    </recommendedName>
</protein>
<keyword evidence="1" id="KW-1133">Transmembrane helix</keyword>
<reference evidence="2 3" key="1">
    <citation type="journal article" date="2012" name="Stand. Genomic Sci.">
        <title>Complete genome sequence of the sulfur compounds oxidizing chemolithoautotroph Sulfuricurvum kujiense type strain (YK-1(T)).</title>
        <authorList>
            <person name="Han C."/>
            <person name="Kotsyurbenko O."/>
            <person name="Chertkov O."/>
            <person name="Held B."/>
            <person name="Lapidus A."/>
            <person name="Nolan M."/>
            <person name="Lucas S."/>
            <person name="Hammon N."/>
            <person name="Deshpande S."/>
            <person name="Cheng J.F."/>
            <person name="Tapia R."/>
            <person name="Goodwin L.A."/>
            <person name="Pitluck S."/>
            <person name="Liolios K."/>
            <person name="Pagani I."/>
            <person name="Ivanova N."/>
            <person name="Mavromatis K."/>
            <person name="Mikhailova N."/>
            <person name="Pati A."/>
            <person name="Chen A."/>
            <person name="Palaniappan K."/>
            <person name="Land M."/>
            <person name="Hauser L."/>
            <person name="Chang Y.J."/>
            <person name="Jeffries C.D."/>
            <person name="Brambilla E.M."/>
            <person name="Rohde M."/>
            <person name="Spring S."/>
            <person name="Sikorski J."/>
            <person name="Goker M."/>
            <person name="Woyke T."/>
            <person name="Bristow J."/>
            <person name="Eisen J.A."/>
            <person name="Markowitz V."/>
            <person name="Hugenholtz P."/>
            <person name="Kyrpides N.C."/>
            <person name="Klenk H.P."/>
            <person name="Detter J.C."/>
        </authorList>
    </citation>
    <scope>NUCLEOTIDE SEQUENCE [LARGE SCALE GENOMIC DNA]</scope>
    <source>
        <strain evidence="3">ATCC BAA-921 / DSM 16994 / JCM 11577 / YK-1</strain>
    </source>
</reference>
<proteinExistence type="predicted"/>
<dbReference type="RefSeq" id="WP_013460284.1">
    <property type="nucleotide sequence ID" value="NC_014762.1"/>
</dbReference>
<name>E4TZ72_SULKY</name>
<dbReference type="STRING" id="709032.Sulku_1425"/>
<evidence type="ECO:0000313" key="3">
    <source>
        <dbReference type="Proteomes" id="UP000008721"/>
    </source>
</evidence>
<evidence type="ECO:0000256" key="1">
    <source>
        <dbReference type="SAM" id="Phobius"/>
    </source>
</evidence>
<dbReference type="Proteomes" id="UP000008721">
    <property type="component" value="Chromosome"/>
</dbReference>
<feature type="transmembrane region" description="Helical" evidence="1">
    <location>
        <begin position="20"/>
        <end position="44"/>
    </location>
</feature>
<evidence type="ECO:0000313" key="2">
    <source>
        <dbReference type="EMBL" id="ADR34087.1"/>
    </source>
</evidence>
<keyword evidence="3" id="KW-1185">Reference proteome</keyword>
<organism evidence="2 3">
    <name type="scientific">Sulfuricurvum kujiense (strain ATCC BAA-921 / DSM 16994 / JCM 11577 / YK-1)</name>
    <dbReference type="NCBI Taxonomy" id="709032"/>
    <lineage>
        <taxon>Bacteria</taxon>
        <taxon>Pseudomonadati</taxon>
        <taxon>Campylobacterota</taxon>
        <taxon>Epsilonproteobacteria</taxon>
        <taxon>Campylobacterales</taxon>
        <taxon>Sulfurimonadaceae</taxon>
        <taxon>Sulfuricurvum</taxon>
    </lineage>
</organism>
<dbReference type="HOGENOM" id="CLU_145270_0_0_7"/>
<gene>
    <name evidence="2" type="ordered locus">Sulku_1425</name>
</gene>